<dbReference type="KEGG" id="lacs:H4075_06125"/>
<name>A0A7G5XJW8_9BACT</name>
<dbReference type="InterPro" id="IPR000073">
    <property type="entry name" value="AB_hydrolase_1"/>
</dbReference>
<dbReference type="GO" id="GO:0047372">
    <property type="term" value="F:monoacylglycerol lipase activity"/>
    <property type="evidence" value="ECO:0007669"/>
    <property type="project" value="TreeGrafter"/>
</dbReference>
<dbReference type="GO" id="GO:0016020">
    <property type="term" value="C:membrane"/>
    <property type="evidence" value="ECO:0007669"/>
    <property type="project" value="TreeGrafter"/>
</dbReference>
<protein>
    <submittedName>
        <fullName evidence="2">Alpha/beta hydrolase</fullName>
    </submittedName>
</protein>
<keyword evidence="3" id="KW-1185">Reference proteome</keyword>
<gene>
    <name evidence="2" type="ORF">H4075_06125</name>
</gene>
<evidence type="ECO:0000313" key="2">
    <source>
        <dbReference type="EMBL" id="QNA45771.1"/>
    </source>
</evidence>
<dbReference type="SUPFAM" id="SSF53474">
    <property type="entry name" value="alpha/beta-Hydrolases"/>
    <property type="match status" value="1"/>
</dbReference>
<dbReference type="PRINTS" id="PR00111">
    <property type="entry name" value="ABHYDROLASE"/>
</dbReference>
<dbReference type="Pfam" id="PF00561">
    <property type="entry name" value="Abhydrolase_1"/>
    <property type="match status" value="1"/>
</dbReference>
<dbReference type="Gene3D" id="3.40.50.1820">
    <property type="entry name" value="alpha/beta hydrolase"/>
    <property type="match status" value="1"/>
</dbReference>
<feature type="domain" description="AB hydrolase-1" evidence="1">
    <location>
        <begin position="24"/>
        <end position="120"/>
    </location>
</feature>
<proteinExistence type="predicted"/>
<dbReference type="RefSeq" id="WP_182805116.1">
    <property type="nucleotide sequence ID" value="NZ_CP060007.1"/>
</dbReference>
<dbReference type="AlphaFoldDB" id="A0A7G5XJW8"/>
<dbReference type="PANTHER" id="PTHR43798:SF5">
    <property type="entry name" value="MONOACYLGLYCEROL LIPASE ABHD6"/>
    <property type="match status" value="1"/>
</dbReference>
<evidence type="ECO:0000313" key="3">
    <source>
        <dbReference type="Proteomes" id="UP000515344"/>
    </source>
</evidence>
<dbReference type="GO" id="GO:0046464">
    <property type="term" value="P:acylglycerol catabolic process"/>
    <property type="evidence" value="ECO:0007669"/>
    <property type="project" value="TreeGrafter"/>
</dbReference>
<evidence type="ECO:0000259" key="1">
    <source>
        <dbReference type="Pfam" id="PF00561"/>
    </source>
</evidence>
<reference evidence="3" key="1">
    <citation type="submission" date="2020-08" db="EMBL/GenBank/DDBJ databases">
        <title>Lacibacter sp. S13-6-6 genome sequencing.</title>
        <authorList>
            <person name="Jin L."/>
        </authorList>
    </citation>
    <scope>NUCLEOTIDE SEQUENCE [LARGE SCALE GENOMIC DNA]</scope>
    <source>
        <strain evidence="3">S13-6-6</strain>
    </source>
</reference>
<organism evidence="2 3">
    <name type="scientific">Lacibacter sediminis</name>
    <dbReference type="NCBI Taxonomy" id="2760713"/>
    <lineage>
        <taxon>Bacteria</taxon>
        <taxon>Pseudomonadati</taxon>
        <taxon>Bacteroidota</taxon>
        <taxon>Chitinophagia</taxon>
        <taxon>Chitinophagales</taxon>
        <taxon>Chitinophagaceae</taxon>
        <taxon>Lacibacter</taxon>
    </lineage>
</organism>
<dbReference type="InterPro" id="IPR029058">
    <property type="entry name" value="AB_hydrolase_fold"/>
</dbReference>
<dbReference type="EMBL" id="CP060007">
    <property type="protein sequence ID" value="QNA45771.1"/>
    <property type="molecule type" value="Genomic_DNA"/>
</dbReference>
<accession>A0A7G5XJW8</accession>
<dbReference type="PANTHER" id="PTHR43798">
    <property type="entry name" value="MONOACYLGLYCEROL LIPASE"/>
    <property type="match status" value="1"/>
</dbReference>
<dbReference type="InterPro" id="IPR050266">
    <property type="entry name" value="AB_hydrolase_sf"/>
</dbReference>
<sequence>MLQKKLGGNHSLSYFITGKGNQSIILIHGFGEDSRIWKYQVDYLQNDYRLFIPDLPGTGQSAIGTGELSMESMAAMIKQMMDAEKIDQCIMLGHSMGGYVTLAFAELYPEHLTAFGLIHSTAYADSEEKKAARQKSISFIKEHSAAEFMKTTIPNLFSQRFTKEHKDQVDELIAQGNQFTSEALIAYYTAMINRPNRSHVLQNTTVPVLFFIGEEDKAVSPADALAQTALPTVSMAKLIPGIAHMGMLEATTELNLTIGEFCTTVNDLTTVTTTTT</sequence>
<dbReference type="Proteomes" id="UP000515344">
    <property type="component" value="Chromosome"/>
</dbReference>
<keyword evidence="2" id="KW-0378">Hydrolase</keyword>